<feature type="transmembrane region" description="Helical" evidence="1">
    <location>
        <begin position="107"/>
        <end position="131"/>
    </location>
</feature>
<evidence type="ECO:0000256" key="1">
    <source>
        <dbReference type="SAM" id="Phobius"/>
    </source>
</evidence>
<dbReference type="Proteomes" id="UP000177521">
    <property type="component" value="Unassembled WGS sequence"/>
</dbReference>
<dbReference type="InterPro" id="IPR025101">
    <property type="entry name" value="DUF4012"/>
</dbReference>
<reference evidence="2 3" key="1">
    <citation type="journal article" date="2016" name="Nat. Commun.">
        <title>Thousands of microbial genomes shed light on interconnected biogeochemical processes in an aquifer system.</title>
        <authorList>
            <person name="Anantharaman K."/>
            <person name="Brown C.T."/>
            <person name="Hug L.A."/>
            <person name="Sharon I."/>
            <person name="Castelle C.J."/>
            <person name="Probst A.J."/>
            <person name="Thomas B.C."/>
            <person name="Singh A."/>
            <person name="Wilkins M.J."/>
            <person name="Karaoz U."/>
            <person name="Brodie E.L."/>
            <person name="Williams K.H."/>
            <person name="Hubbard S.S."/>
            <person name="Banfield J.F."/>
        </authorList>
    </citation>
    <scope>NUCLEOTIDE SEQUENCE [LARGE SCALE GENOMIC DNA]</scope>
</reference>
<organism evidence="2 3">
    <name type="scientific">Candidatus Abawacabacteria bacterium RIFCSPHIGHO2_01_FULL_46_8</name>
    <dbReference type="NCBI Taxonomy" id="1817815"/>
    <lineage>
        <taxon>Bacteria</taxon>
        <taxon>Candidatus Abawacaibacteriota</taxon>
    </lineage>
</organism>
<evidence type="ECO:0008006" key="4">
    <source>
        <dbReference type="Google" id="ProtNLM"/>
    </source>
</evidence>
<accession>A0A1F4XI35</accession>
<dbReference type="EMBL" id="MEWS01000045">
    <property type="protein sequence ID" value="OGC81280.1"/>
    <property type="molecule type" value="Genomic_DNA"/>
</dbReference>
<keyword evidence="1" id="KW-0812">Transmembrane</keyword>
<keyword evidence="1" id="KW-1133">Transmembrane helix</keyword>
<gene>
    <name evidence="2" type="ORF">A2788_01840</name>
</gene>
<sequence length="724" mass="81601">MPEQTIDVKKPFPEGAIFIPPPKRKKPSLWQRFWRLAGLVKARVFSKSFDLSAAKKLRPINLKPARPYDWQKWFRPQVTSLRRAWFASWYSPRRWPLLALVGLRKCFIVFVIFAFSLYLFIGSGSVFAVSWQKQQELTPLASEIVNQLELSLEKIIQGETAEAQVLLAASQKQLNQLQADFGGINLPASLFNQSKLGLGLLALRLGDELTQGIDAIAKAVSRMKTLALASALGELDRSRPHLLESQRLLGLADFNGLSEGQLAHLNQLSEGLAQSINLLSGIKNLSPLLIKLTGSPDPAKILILLQNTGESRATGGFIGVFALASFKDGKLNNLSIHDSYDFDGRLFQEVKAPPFLRPYVNNIALRDSNHQPDFPTSARLAAWFLEQEKGPTVDAVIALNENILADILRLVGPINLPEYQLTVDSNNFYLTLEYVIETSKDHPNTPKQILIDLIDQIIKRLAENPQPLVLLEQVLRLASEKQILIYSPEPELSKVVEQLGVSGIFPPPLSKKQDFLAVIHTSLSGNKSDYFIDTNYTHSTFISRKGKLVNRLEIERRHHFAKTEEDFLRNNFSSFIKEQRKSGDVLLWTLGAGPNQDLVRVFVPYGSKLISAYGVALTDVSIREDEQAGLTVFEFRQSTNRGDTSKVALRYELPFYLPPDQYALYQLKFSQQPGQKSTSMNKEMIPTGQQLYFLNQQQELERVSPYRETMKLSQDHTFAVIVEQ</sequence>
<protein>
    <recommendedName>
        <fullName evidence="4">DUF4012 domain-containing protein</fullName>
    </recommendedName>
</protein>
<evidence type="ECO:0000313" key="2">
    <source>
        <dbReference type="EMBL" id="OGC81280.1"/>
    </source>
</evidence>
<evidence type="ECO:0000313" key="3">
    <source>
        <dbReference type="Proteomes" id="UP000177521"/>
    </source>
</evidence>
<name>A0A1F4XI35_9BACT</name>
<proteinExistence type="predicted"/>
<dbReference type="Pfam" id="PF13196">
    <property type="entry name" value="DUF4012"/>
    <property type="match status" value="1"/>
</dbReference>
<comment type="caution">
    <text evidence="2">The sequence shown here is derived from an EMBL/GenBank/DDBJ whole genome shotgun (WGS) entry which is preliminary data.</text>
</comment>
<dbReference type="AlphaFoldDB" id="A0A1F4XI35"/>
<keyword evidence="1" id="KW-0472">Membrane</keyword>